<sequence>MLRSQPHWQHISATRFVYTLQREWGGGVHRLDLIELRKKMDGRIRRLHYVRRAESSQWGGHSFVLLIHSRANKKWFAFLKRAHPPTHNQLAHHALSATNSASFIAKRLGAAVRHTIHHLRWMEWNRKGRGRTGVKIRRRADKRADYLSYVFVEDRLI</sequence>
<evidence type="ECO:0000313" key="2">
    <source>
        <dbReference type="Proteomes" id="UP000075920"/>
    </source>
</evidence>
<keyword evidence="2" id="KW-1185">Reference proteome</keyword>
<dbReference type="AlphaFoldDB" id="A0A182WPV8"/>
<evidence type="ECO:0000313" key="1">
    <source>
        <dbReference type="EnsemblMetazoa" id="AMIN014696-PB"/>
    </source>
</evidence>
<dbReference type="VEuPathDB" id="VectorBase:AMIN014696"/>
<reference evidence="1" key="2">
    <citation type="submission" date="2020-05" db="UniProtKB">
        <authorList>
            <consortium name="EnsemblMetazoa"/>
        </authorList>
    </citation>
    <scope>IDENTIFICATION</scope>
    <source>
        <strain evidence="1">MINIMUS1</strain>
    </source>
</reference>
<dbReference type="Proteomes" id="UP000075920">
    <property type="component" value="Unassembled WGS sequence"/>
</dbReference>
<organism evidence="1 2">
    <name type="scientific">Anopheles minimus</name>
    <dbReference type="NCBI Taxonomy" id="112268"/>
    <lineage>
        <taxon>Eukaryota</taxon>
        <taxon>Metazoa</taxon>
        <taxon>Ecdysozoa</taxon>
        <taxon>Arthropoda</taxon>
        <taxon>Hexapoda</taxon>
        <taxon>Insecta</taxon>
        <taxon>Pterygota</taxon>
        <taxon>Neoptera</taxon>
        <taxon>Endopterygota</taxon>
        <taxon>Diptera</taxon>
        <taxon>Nematocera</taxon>
        <taxon>Culicoidea</taxon>
        <taxon>Culicidae</taxon>
        <taxon>Anophelinae</taxon>
        <taxon>Anopheles</taxon>
    </lineage>
</organism>
<reference evidence="2" key="1">
    <citation type="submission" date="2013-03" db="EMBL/GenBank/DDBJ databases">
        <title>The Genome Sequence of Anopheles minimus MINIMUS1.</title>
        <authorList>
            <consortium name="The Broad Institute Genomics Platform"/>
            <person name="Neafsey D.E."/>
            <person name="Walton C."/>
            <person name="Walker B."/>
            <person name="Young S.K."/>
            <person name="Zeng Q."/>
            <person name="Gargeya S."/>
            <person name="Fitzgerald M."/>
            <person name="Haas B."/>
            <person name="Abouelleil A."/>
            <person name="Allen A.W."/>
            <person name="Alvarado L."/>
            <person name="Arachchi H.M."/>
            <person name="Berlin A.M."/>
            <person name="Chapman S.B."/>
            <person name="Gainer-Dewar J."/>
            <person name="Goldberg J."/>
            <person name="Griggs A."/>
            <person name="Gujja S."/>
            <person name="Hansen M."/>
            <person name="Howarth C."/>
            <person name="Imamovic A."/>
            <person name="Ireland A."/>
            <person name="Larimer J."/>
            <person name="McCowan C."/>
            <person name="Murphy C."/>
            <person name="Pearson M."/>
            <person name="Poon T.W."/>
            <person name="Priest M."/>
            <person name="Roberts A."/>
            <person name="Saif S."/>
            <person name="Shea T."/>
            <person name="Sisk P."/>
            <person name="Sykes S."/>
            <person name="Wortman J."/>
            <person name="Nusbaum C."/>
            <person name="Birren B."/>
        </authorList>
    </citation>
    <scope>NUCLEOTIDE SEQUENCE [LARGE SCALE GENOMIC DNA]</scope>
    <source>
        <strain evidence="2">MINIMUS1</strain>
    </source>
</reference>
<accession>A0A182WPV8</accession>
<proteinExistence type="predicted"/>
<name>A0A182WPV8_9DIPT</name>
<protein>
    <submittedName>
        <fullName evidence="1">Uncharacterized protein</fullName>
    </submittedName>
</protein>
<dbReference type="EnsemblMetazoa" id="AMIN014696-RB">
    <property type="protein sequence ID" value="AMIN014696-PB"/>
    <property type="gene ID" value="AMIN014696"/>
</dbReference>